<reference key="1">
    <citation type="journal article" date="2000" name="Nature">
        <title>Sequence and analysis of chromosome 3 of the plant Arabidopsis thaliana.</title>
        <authorList>
            <consortium name="European Union Chromosome 3 Arabidopsis Sequencing Consortium"/>
            <consortium name="Institute for Genomic Research"/>
            <consortium name="Kazusa DNA Research Institute"/>
            <person name="Salanoubat M."/>
            <person name="Lemcke K."/>
            <person name="Rieger M."/>
            <person name="Ansorge W."/>
            <person name="Unseld M."/>
            <person name="Fartmann B."/>
            <person name="Valle G."/>
            <person name="Blocker H."/>
            <person name="Perez-Alonso M."/>
            <person name="Obermaier B."/>
            <person name="Delseny M."/>
            <person name="Boutry M."/>
            <person name="Grivell L.A."/>
            <person name="Mache R."/>
            <person name="Puigdomenech P."/>
            <person name="De Simone V."/>
            <person name="Choisne N."/>
            <person name="Artiguenave F."/>
            <person name="Robert C."/>
            <person name="Brottier P."/>
            <person name="Wincker P."/>
            <person name="Cattolico L."/>
            <person name="Weissenbach J."/>
            <person name="Saurin W."/>
            <person name="Quetier F."/>
            <person name="Schafer M."/>
            <person name="Muller-Auer S."/>
            <person name="Gabel C."/>
            <person name="Fuchs M."/>
            <person name="Benes V."/>
            <person name="Wurmbach E."/>
            <person name="Drzonek H."/>
            <person name="Erfle H."/>
            <person name="Jordan N."/>
            <person name="Bangert S."/>
            <person name="Wiedelmann R."/>
            <person name="Kranz H."/>
            <person name="Voss H."/>
            <person name="Holland R."/>
            <person name="Brandt P."/>
            <person name="Nyakatura G."/>
            <person name="Vezzi A."/>
            <person name="D'Angelo M."/>
            <person name="Pallavicini A."/>
            <person name="Toppo S."/>
            <person name="Simionati B."/>
            <person name="Conrad A."/>
            <person name="Hornischer K."/>
            <person name="Kauer G."/>
            <person name="Lohnert T.H."/>
            <person name="Nordsiek G."/>
            <person name="Reichelt J."/>
            <person name="Scharfe M."/>
            <person name="Schon O."/>
            <person name="Bargues M."/>
            <person name="Terol J."/>
            <person name="Climent J."/>
            <person name="Navarro P."/>
            <person name="Collado C."/>
            <person name="Perez-Perez A."/>
            <person name="Ottenwalder B."/>
            <person name="Duchemin D."/>
            <person name="Cooke R."/>
            <person name="Laudie M."/>
            <person name="Berger-Llauro C."/>
            <person name="Purnelle B."/>
            <person name="Masuy D."/>
            <person name="de Haan M."/>
            <person name="Maarse A.C."/>
            <person name="Alcaraz J.P."/>
            <person name="Cottet A."/>
            <person name="Casacuberta E."/>
            <person name="Monfort A."/>
            <person name="Argiriou A."/>
            <person name="flores M."/>
            <person name="Liguori R."/>
            <person name="Vitale D."/>
            <person name="Mannhaupt G."/>
            <person name="Haase D."/>
            <person name="Schoof H."/>
            <person name="Rudd S."/>
            <person name="Zaccaria P."/>
            <person name="Mewes H.W."/>
            <person name="Mayer K.F."/>
            <person name="Kaul S."/>
            <person name="Town C.D."/>
            <person name="Koo H.L."/>
            <person name="Tallon L.J."/>
            <person name="Jenkins J."/>
            <person name="Rooney T."/>
            <person name="Rizzo M."/>
            <person name="Walts A."/>
            <person name="Utterback T."/>
            <person name="Fujii C.Y."/>
            <person name="Shea T.P."/>
            <person name="Creasy T.H."/>
            <person name="Haas B."/>
            <person name="Maiti R."/>
            <person name="Wu D."/>
            <person name="Peterson J."/>
            <person name="Van Aken S."/>
            <person name="Pai G."/>
            <person name="Militscher J."/>
            <person name="Sellers P."/>
            <person name="Gill J.E."/>
            <person name="Feldblyum T.V."/>
            <person name="Preuss D."/>
            <person name="Lin X."/>
            <person name="Nierman W.C."/>
            <person name="Salzberg S.L."/>
            <person name="White O."/>
            <person name="Venter J.C."/>
            <person name="Fraser C.M."/>
            <person name="Kaneko T."/>
            <person name="Nakamura Y."/>
            <person name="Sato S."/>
            <person name="Kato T."/>
            <person name="Asamizu E."/>
            <person name="Sasamoto S."/>
            <person name="Kimura T."/>
            <person name="Idesawa K."/>
            <person name="Kawashima K."/>
            <person name="Kishida Y."/>
            <person name="Kiyokawa C."/>
            <person name="Kohara M."/>
            <person name="Matsumoto M."/>
            <person name="Matsuno A."/>
            <person name="Muraki A."/>
            <person name="Nakayama S."/>
            <person name="Nakazaki N."/>
            <person name="Shinpo S."/>
            <person name="Takeuchi C."/>
            <person name="Wada T."/>
            <person name="Watanabe A."/>
            <person name="Yamada M."/>
            <person name="Yasuda M."/>
            <person name="Tabata S."/>
        </authorList>
    </citation>
    <scope>NUCLEOTIDE SEQUENCE [LARGE SCALE GENOMIC DNA]</scope>
    <source>
        <strain>cv. Columbia</strain>
    </source>
</reference>
<evidence type="ECO:0000313" key="1">
    <source>
        <dbReference type="EMBL" id="CAB83149.1"/>
    </source>
</evidence>
<reference evidence="1" key="2">
    <citation type="submission" date="2000-03" db="EMBL/GenBank/DDBJ databases">
        <authorList>
            <person name="Purnelle B."/>
            <person name="Boutry M."/>
            <person name="Goffeau A."/>
            <person name="Mewes H.W."/>
            <person name="Rudd S."/>
            <person name="Lemcke K."/>
            <person name="Mayer K.F.X."/>
            <person name="Quetier F."/>
            <person name="Salanoubat M."/>
        </authorList>
    </citation>
    <scope>NUCLEOTIDE SEQUENCE</scope>
</reference>
<dbReference type="PIR" id="T47413">
    <property type="entry name" value="T47413"/>
</dbReference>
<sequence length="87" mass="9745">MAQNQSLMKRIDIETPSQTYVTIGECVKNGQVEVDHIPGNEKKVDILTKALGRMKVKEMRDLISVQDVVKYGFKLKGENVGVSLKLI</sequence>
<accession>Q9LZH0</accession>
<dbReference type="EMBL" id="AL162691">
    <property type="protein sequence ID" value="CAB83149.1"/>
    <property type="molecule type" value="Genomic_DNA"/>
</dbReference>
<protein>
    <submittedName>
        <fullName evidence="1">Uncharacterized protein T28A8_60</fullName>
    </submittedName>
</protein>
<reference evidence="1" key="3">
    <citation type="submission" date="2000-03" db="EMBL/GenBank/DDBJ databases">
        <authorList>
            <person name="EU Arabidopsis sequencing project"/>
        </authorList>
    </citation>
    <scope>NUCLEOTIDE SEQUENCE</scope>
</reference>
<gene>
    <name evidence="1" type="primary">T28A8_60</name>
</gene>
<name>Q9LZH0_ARATH</name>
<dbReference type="AlphaFoldDB" id="Q9LZH0"/>
<proteinExistence type="predicted"/>
<organism evidence="1">
    <name type="scientific">Arabidopsis thaliana</name>
    <name type="common">Mouse-ear cress</name>
    <dbReference type="NCBI Taxonomy" id="3702"/>
    <lineage>
        <taxon>Eukaryota</taxon>
        <taxon>Viridiplantae</taxon>
        <taxon>Streptophyta</taxon>
        <taxon>Embryophyta</taxon>
        <taxon>Tracheophyta</taxon>
        <taxon>Spermatophyta</taxon>
        <taxon>Magnoliopsida</taxon>
        <taxon>eudicotyledons</taxon>
        <taxon>Gunneridae</taxon>
        <taxon>Pentapetalae</taxon>
        <taxon>rosids</taxon>
        <taxon>malvids</taxon>
        <taxon>Brassicales</taxon>
        <taxon>Brassicaceae</taxon>
        <taxon>Camelineae</taxon>
        <taxon>Arabidopsis</taxon>
    </lineage>
</organism>